<evidence type="ECO:0000313" key="8">
    <source>
        <dbReference type="EMBL" id="ANZ66768.1"/>
    </source>
</evidence>
<keyword evidence="3" id="KW-0732">Signal</keyword>
<reference evidence="8 9" key="1">
    <citation type="submission" date="2016-03" db="EMBL/GenBank/DDBJ databases">
        <title>Pediococcus and Lactobacillus from brewery environment - whole genome sequencing and assembly.</title>
        <authorList>
            <person name="Behr J."/>
            <person name="Geissler A.J."/>
            <person name="Vogel R.F."/>
        </authorList>
    </citation>
    <scope>NUCLEOTIDE SEQUENCE [LARGE SCALE GENOMIC DNA]</scope>
    <source>
        <strain evidence="8 9">TMW 1.1995</strain>
    </source>
</reference>
<dbReference type="InterPro" id="IPR019931">
    <property type="entry name" value="LPXTG_anchor"/>
</dbReference>
<feature type="compositionally biased region" description="Low complexity" evidence="5">
    <location>
        <begin position="1976"/>
        <end position="1999"/>
    </location>
</feature>
<feature type="transmembrane region" description="Helical" evidence="6">
    <location>
        <begin position="2076"/>
        <end position="2095"/>
    </location>
</feature>
<feature type="region of interest" description="Disordered" evidence="5">
    <location>
        <begin position="1894"/>
        <end position="2026"/>
    </location>
</feature>
<evidence type="ECO:0000256" key="2">
    <source>
        <dbReference type="ARBA" id="ARBA00022525"/>
    </source>
</evidence>
<organism evidence="8 9">
    <name type="scientific">Secundilactobacillus paracollinoides</name>
    <dbReference type="NCBI Taxonomy" id="240427"/>
    <lineage>
        <taxon>Bacteria</taxon>
        <taxon>Bacillati</taxon>
        <taxon>Bacillota</taxon>
        <taxon>Bacilli</taxon>
        <taxon>Lactobacillales</taxon>
        <taxon>Lactobacillaceae</taxon>
        <taxon>Secundilactobacillus</taxon>
    </lineage>
</organism>
<keyword evidence="2" id="KW-0964">Secreted</keyword>
<dbReference type="EMBL" id="CP014924">
    <property type="protein sequence ID" value="ANZ66768.1"/>
    <property type="molecule type" value="Genomic_DNA"/>
</dbReference>
<name>A0A1B2IXN8_9LACO</name>
<feature type="compositionally biased region" description="Low complexity" evidence="5">
    <location>
        <begin position="1897"/>
        <end position="1925"/>
    </location>
</feature>
<feature type="compositionally biased region" description="Polar residues" evidence="5">
    <location>
        <begin position="2000"/>
        <end position="2023"/>
    </location>
</feature>
<keyword evidence="1" id="KW-0134">Cell wall</keyword>
<dbReference type="NCBIfam" id="TIGR03715">
    <property type="entry name" value="KxYKxGKxW"/>
    <property type="match status" value="1"/>
</dbReference>
<feature type="region of interest" description="Disordered" evidence="5">
    <location>
        <begin position="55"/>
        <end position="207"/>
    </location>
</feature>
<evidence type="ECO:0000256" key="3">
    <source>
        <dbReference type="ARBA" id="ARBA00022729"/>
    </source>
</evidence>
<dbReference type="InterPro" id="IPR041558">
    <property type="entry name" value="MucBP_2"/>
</dbReference>
<dbReference type="PROSITE" id="PS50847">
    <property type="entry name" value="GRAM_POS_ANCHORING"/>
    <property type="match status" value="1"/>
</dbReference>
<feature type="transmembrane region" description="Helical" evidence="6">
    <location>
        <begin position="28"/>
        <end position="52"/>
    </location>
</feature>
<keyword evidence="9" id="KW-1185">Reference proteome</keyword>
<evidence type="ECO:0000256" key="5">
    <source>
        <dbReference type="SAM" id="MobiDB-lite"/>
    </source>
</evidence>
<evidence type="ECO:0000256" key="6">
    <source>
        <dbReference type="SAM" id="Phobius"/>
    </source>
</evidence>
<gene>
    <name evidence="8" type="ORF">AYR63_06220</name>
</gene>
<protein>
    <recommendedName>
        <fullName evidence="7">Gram-positive cocci surface proteins LPxTG domain-containing protein</fullName>
    </recommendedName>
</protein>
<keyword evidence="6" id="KW-0472">Membrane</keyword>
<dbReference type="Pfam" id="PF17883">
    <property type="entry name" value="MBG"/>
    <property type="match status" value="3"/>
</dbReference>
<keyword evidence="4" id="KW-0572">Peptidoglycan-anchor</keyword>
<dbReference type="Gene3D" id="3.10.20.470">
    <property type="match status" value="2"/>
</dbReference>
<dbReference type="InterPro" id="IPR041277">
    <property type="entry name" value="MBG_Lactobacillales"/>
</dbReference>
<dbReference type="InterPro" id="IPR041495">
    <property type="entry name" value="Mub_B2"/>
</dbReference>
<sequence>MVGKNNRSKEVQSNLQQHYKAYKSGKRWVFASIASLSLGMALFFGAGVTSYADSTSTSTADTTATATSSANQSSQSSSDTTSESTTADSDAASTTSTTTTDDATTASSSNDATSATSSSDASTQSTDAATASSTTAATAQTEAATASSDDSTSTDPASDATTTNENTDNSSTQTNTASNSNSTSSDTASTDTSTDVKTTDLGSTDNDTLNAAKTAAAADYATTGQAQKIVASSAAQTAEIDATVGTTTKTYDNDASTPLNFTVTLANGVNAPSEWYATDTANEYYVASDSGNLDIDTTDQNVGTYAVTLSTTGLANLQAVNIGKTITTDNIVAGSLVISKVEAASNSIVIAGDNKNYDNDASTNPTSYVVTLGSDLVAPESWTANTDGTYTVDLSTNDIDADITSQQPGSYEITLSAQGIADLEAVNTNYTIPTTAVRSGWFNIVKNDQAVVGSISMNKGTSLPSGLYVTINNASSYQVPTDWTASYTNAAQSSIVYTVPMSYFDTSAVNTSTDGQYTIKLSDATISSLNASNASLQLTANNVSDGTVTVHDATSTSTEFTPANMYTTISNTSAVYSSGSLLNLNLRILNNNTVANLDNLTEYLVVPAGFVIGETDSTGNAVVASDPASTITSEITQSLTDYNVAYTGLSVTQETSYKDRQVFKISFDSVTTFNGSVTLDNLFPVTIVTDPNSTVTSGYIGPNTSAPDSGALYITDNFADTQGDYAVDGYGAYVNVPEIANALGIDDAYILNSTYTNYIYQYGIVQAQVQDTYNFVGPDGVSLGSKTIIGTPQTTYNTLSLVPTTIVQNGITYELKDGAVATYATYPAITTTVSDAATVATGNTYTVQYLQVMDTTQAAGAITDQTMSWTGSTPTSYTVTLPTGLTAPTGWTANGDGTYTIATTSGDLNVSAVSPNVGSYDVSLSATGLAKLAAANQDYLFDSNVIAPGTVTVKAGQSNYTVTITDTAGNSLQPTITENYTWPDGTSVDGVNVAVNGYTADELQQVVATANTNSPYNTEGITKITFTNNGDGTTTATFLNTDSSKDTSSTVSAPITALMAEFGIGVGSTPQLTDQMKQQMAQFTNIDVIYNTQAASATVSYVDQDDNNAVISTDTAGTYVGENGNYIITIPAGYALSDDQTATILSQDGINAVAYKVTADDSDDLTINLVHKLDYGTATSTRTITYQLADGDASKTPASTTQTFNWNTVTDEATHETYATISGNTTYVVSPEVAGYTANLTTVGTVPTQASVALTDIAKVTPDVTVTYTANKQTADLVYVDDDASDNAVVKTDQLTGTTDATTTWTATIPAGYELASDQAASGSYTFAASDNPDVTIHLVHSHTLTQNAATTTDTISTTGLATGDTTTSYTVNWDSDTDNVTKTTTYTPTSDEPATYTPAAVAGYTVTPGSIDLTKTATTDTPTDNTYTVTYTADAQAVIVNFVDDKGNTLATTTINGQTDAAVDYSSAVSQEQALINMGYTPKAGTTNTLTSAATTFDNVADPAGSASQVYTVTLVKNSNVKVTATIVPVDDNGNTIPNTTSTTVSNYPGTSVDVPTVQGYTATVSTVTIPAEKTPTIKVTYTANAQQVVVNFVDDKGNDLASTTIDGVSNGTIDYSSAVAQEQALLNQGYTPQSGSLNTLTNAAKTFDTNDGVNQTYTVTLAKVAPVKVTTTISVVDQNGNAIPGASDVTTTSYPGDAISVPEIAGYTPETTTVATPATKNGKITVTYTANVQSFDVTYVDDVTGQQVGVTETVTGVTNEDGTYTVTVPANYVLAKNQDGQIAYTFTADGAANQTVHLAHKIVDGTTTTTRTINYVYADGTQAAAPVTQTMNWKTVSNLVTGTSYATAQNGYDAVVTPDLTGYTADKASVAQELLGNIATADLADSTVTVVYTANPTNPDNGNGGNTTDPTNPDNGNGGSTTDPTNPDNGNGGSTTDPTNPDNGNGGTTTPGNNGNDVATNPGDAVVVPNDGDNASGSNQTSNGTGTTGNDVHTTTNQVVTGTDNHQTGQPTGNNGQSTGLTDVATTTGNATASATNSQVGAADATTGSAVTGKDAAKQQATGKLPQTNESQSGAWAIAGASLLGLLGLVGFGKKRKED</sequence>
<keyword evidence="6" id="KW-1133">Transmembrane helix</keyword>
<evidence type="ECO:0000256" key="1">
    <source>
        <dbReference type="ARBA" id="ARBA00022512"/>
    </source>
</evidence>
<dbReference type="InterPro" id="IPR022263">
    <property type="entry name" value="KxYKxGKxW"/>
</dbReference>
<dbReference type="Pfam" id="PF17966">
    <property type="entry name" value="Muc_B2"/>
    <property type="match status" value="2"/>
</dbReference>
<dbReference type="NCBIfam" id="TIGR01167">
    <property type="entry name" value="LPXTG_anchor"/>
    <property type="match status" value="1"/>
</dbReference>
<evidence type="ECO:0000259" key="7">
    <source>
        <dbReference type="PROSITE" id="PS50847"/>
    </source>
</evidence>
<dbReference type="Gene3D" id="2.60.40.4300">
    <property type="match status" value="2"/>
</dbReference>
<dbReference type="Proteomes" id="UP000093267">
    <property type="component" value="Chromosome"/>
</dbReference>
<accession>A0A1B2IXN8</accession>
<dbReference type="RefSeq" id="WP_065902119.1">
    <property type="nucleotide sequence ID" value="NZ_CP014912.1"/>
</dbReference>
<dbReference type="Gene3D" id="3.10.20.320">
    <property type="entry name" value="Putative peptidoglycan bound protein (lpxtg motif)"/>
    <property type="match status" value="3"/>
</dbReference>
<dbReference type="Pfam" id="PF19258">
    <property type="entry name" value="KxYKxGKxW_sig"/>
    <property type="match status" value="1"/>
</dbReference>
<feature type="domain" description="Gram-positive cocci surface proteins LPxTG" evidence="7">
    <location>
        <begin position="2067"/>
        <end position="2101"/>
    </location>
</feature>
<proteinExistence type="predicted"/>
<dbReference type="Pfam" id="PF17965">
    <property type="entry name" value="MucBP_2"/>
    <property type="match status" value="4"/>
</dbReference>
<evidence type="ECO:0000256" key="4">
    <source>
        <dbReference type="ARBA" id="ARBA00023088"/>
    </source>
</evidence>
<evidence type="ECO:0000313" key="9">
    <source>
        <dbReference type="Proteomes" id="UP000093267"/>
    </source>
</evidence>
<keyword evidence="6" id="KW-0812">Transmembrane</keyword>
<dbReference type="Gene3D" id="3.10.430.110">
    <property type="match status" value="3"/>
</dbReference>
<dbReference type="STRING" id="240427.AYR62_11975"/>